<dbReference type="PANTHER" id="PTHR43619:SF2">
    <property type="entry name" value="S-ADENOSYL-L-METHIONINE-DEPENDENT METHYLTRANSFERASES SUPERFAMILY PROTEIN"/>
    <property type="match status" value="1"/>
</dbReference>
<dbReference type="GO" id="GO:0008168">
    <property type="term" value="F:methyltransferase activity"/>
    <property type="evidence" value="ECO:0007669"/>
    <property type="project" value="UniProtKB-KW"/>
</dbReference>
<keyword evidence="1 3" id="KW-0489">Methyltransferase</keyword>
<dbReference type="PANTHER" id="PTHR43619">
    <property type="entry name" value="S-ADENOSYL-L-METHIONINE-DEPENDENT METHYLTRANSFERASE YKTD-RELATED"/>
    <property type="match status" value="1"/>
</dbReference>
<gene>
    <name evidence="3" type="ORF">BJ970_005572</name>
</gene>
<dbReference type="Gene3D" id="3.40.50.150">
    <property type="entry name" value="Vaccinia Virus protein VP39"/>
    <property type="match status" value="1"/>
</dbReference>
<dbReference type="SUPFAM" id="SSF53335">
    <property type="entry name" value="S-adenosyl-L-methionine-dependent methyltransferases"/>
    <property type="match status" value="1"/>
</dbReference>
<evidence type="ECO:0000313" key="4">
    <source>
        <dbReference type="Proteomes" id="UP000584374"/>
    </source>
</evidence>
<reference evidence="3 4" key="1">
    <citation type="submission" date="2020-08" db="EMBL/GenBank/DDBJ databases">
        <title>Sequencing the genomes of 1000 actinobacteria strains.</title>
        <authorList>
            <person name="Klenk H.-P."/>
        </authorList>
    </citation>
    <scope>NUCLEOTIDE SEQUENCE [LARGE SCALE GENOMIC DNA]</scope>
    <source>
        <strain evidence="3 4">DSM 45584</strain>
    </source>
</reference>
<dbReference type="InterPro" id="IPR007213">
    <property type="entry name" value="Ppm1/Ppm2/Tcmp"/>
</dbReference>
<dbReference type="RefSeq" id="WP_184729489.1">
    <property type="nucleotide sequence ID" value="NZ_JACHIW010000002.1"/>
</dbReference>
<evidence type="ECO:0000256" key="2">
    <source>
        <dbReference type="ARBA" id="ARBA00022679"/>
    </source>
</evidence>
<dbReference type="AlphaFoldDB" id="A0A840QJH5"/>
<accession>A0A840QJH5</accession>
<proteinExistence type="predicted"/>
<dbReference type="InterPro" id="IPR029063">
    <property type="entry name" value="SAM-dependent_MTases_sf"/>
</dbReference>
<sequence>MTGKVDFTGVQSTMLVTLYLRALESRSKDSILHDRAAAEALDRVDYDWRKLQQPGLASNRFGVALRAKQLDDWAADFLRRNPDATVLQLGCGLDSRAFRLDRPSGVCWYDVDLPDVIELHRKLYPESDDYRTIGASATDPAWLAEIPAERPVLIIAEGLLMYLPPIEVERLLRRITDRFHTGELIFDEVAPWVAGLTQRIPERLRKGYPPYLTPIREGRDIERWNPRLRYIEETAVTEQYAKIPNPTVRAVYRTMCTFPALRNWLRVFRAEF</sequence>
<dbReference type="Pfam" id="PF04072">
    <property type="entry name" value="LCM"/>
    <property type="match status" value="1"/>
</dbReference>
<keyword evidence="4" id="KW-1185">Reference proteome</keyword>
<evidence type="ECO:0000313" key="3">
    <source>
        <dbReference type="EMBL" id="MBB5157973.1"/>
    </source>
</evidence>
<dbReference type="Proteomes" id="UP000584374">
    <property type="component" value="Unassembled WGS sequence"/>
</dbReference>
<evidence type="ECO:0000256" key="1">
    <source>
        <dbReference type="ARBA" id="ARBA00022603"/>
    </source>
</evidence>
<protein>
    <submittedName>
        <fullName evidence="3">Methyltransferase (TIGR00027 family)</fullName>
    </submittedName>
</protein>
<keyword evidence="2 3" id="KW-0808">Transferase</keyword>
<comment type="caution">
    <text evidence="3">The sequence shown here is derived from an EMBL/GenBank/DDBJ whole genome shotgun (WGS) entry which is preliminary data.</text>
</comment>
<name>A0A840QJH5_9PSEU</name>
<dbReference type="InterPro" id="IPR016874">
    <property type="entry name" value="TcmP-like"/>
</dbReference>
<dbReference type="EMBL" id="JACHIW010000002">
    <property type="protein sequence ID" value="MBB5157973.1"/>
    <property type="molecule type" value="Genomic_DNA"/>
</dbReference>
<dbReference type="PIRSF" id="PIRSF028177">
    <property type="entry name" value="Polyketide_synth_Omtfrase_TcmP"/>
    <property type="match status" value="1"/>
</dbReference>
<organism evidence="3 4">
    <name type="scientific">Saccharopolyspora phatthalungensis</name>
    <dbReference type="NCBI Taxonomy" id="664693"/>
    <lineage>
        <taxon>Bacteria</taxon>
        <taxon>Bacillati</taxon>
        <taxon>Actinomycetota</taxon>
        <taxon>Actinomycetes</taxon>
        <taxon>Pseudonocardiales</taxon>
        <taxon>Pseudonocardiaceae</taxon>
        <taxon>Saccharopolyspora</taxon>
    </lineage>
</organism>
<dbReference type="GO" id="GO:0032259">
    <property type="term" value="P:methylation"/>
    <property type="evidence" value="ECO:0007669"/>
    <property type="project" value="UniProtKB-KW"/>
</dbReference>